<dbReference type="EMBL" id="CM001745">
    <property type="protein sequence ID" value="KJB33066.1"/>
    <property type="molecule type" value="Genomic_DNA"/>
</dbReference>
<keyword evidence="3" id="KW-1185">Reference proteome</keyword>
<proteinExistence type="predicted"/>
<evidence type="ECO:0000313" key="3">
    <source>
        <dbReference type="Proteomes" id="UP000032304"/>
    </source>
</evidence>
<evidence type="ECO:0000313" key="2">
    <source>
        <dbReference type="EMBL" id="KJB33066.1"/>
    </source>
</evidence>
<organism evidence="2 3">
    <name type="scientific">Gossypium raimondii</name>
    <name type="common">Peruvian cotton</name>
    <name type="synonym">Gossypium klotzschianum subsp. raimondii</name>
    <dbReference type="NCBI Taxonomy" id="29730"/>
    <lineage>
        <taxon>Eukaryota</taxon>
        <taxon>Viridiplantae</taxon>
        <taxon>Streptophyta</taxon>
        <taxon>Embryophyta</taxon>
        <taxon>Tracheophyta</taxon>
        <taxon>Spermatophyta</taxon>
        <taxon>Magnoliopsida</taxon>
        <taxon>eudicotyledons</taxon>
        <taxon>Gunneridae</taxon>
        <taxon>Pentapetalae</taxon>
        <taxon>rosids</taxon>
        <taxon>malvids</taxon>
        <taxon>Malvales</taxon>
        <taxon>Malvaceae</taxon>
        <taxon>Malvoideae</taxon>
        <taxon>Gossypium</taxon>
    </lineage>
</organism>
<dbReference type="Gramene" id="KJB33066">
    <property type="protein sequence ID" value="KJB33066"/>
    <property type="gene ID" value="B456_006G072200"/>
</dbReference>
<sequence>MSEGLLPIHRWISIGRTQDEKTLKRLQNSTDRNGSSTETTRISIDKTHSSKQGSFGLGLLSIPWSDPPIQSSATDTLKASIETSQLNRQSSASPAFLLIP</sequence>
<reference evidence="2 3" key="1">
    <citation type="journal article" date="2012" name="Nature">
        <title>Repeated polyploidization of Gossypium genomes and the evolution of spinnable cotton fibres.</title>
        <authorList>
            <person name="Paterson A.H."/>
            <person name="Wendel J.F."/>
            <person name="Gundlach H."/>
            <person name="Guo H."/>
            <person name="Jenkins J."/>
            <person name="Jin D."/>
            <person name="Llewellyn D."/>
            <person name="Showmaker K.C."/>
            <person name="Shu S."/>
            <person name="Udall J."/>
            <person name="Yoo M.J."/>
            <person name="Byers R."/>
            <person name="Chen W."/>
            <person name="Doron-Faigenboim A."/>
            <person name="Duke M.V."/>
            <person name="Gong L."/>
            <person name="Grimwood J."/>
            <person name="Grover C."/>
            <person name="Grupp K."/>
            <person name="Hu G."/>
            <person name="Lee T.H."/>
            <person name="Li J."/>
            <person name="Lin L."/>
            <person name="Liu T."/>
            <person name="Marler B.S."/>
            <person name="Page J.T."/>
            <person name="Roberts A.W."/>
            <person name="Romanel E."/>
            <person name="Sanders W.S."/>
            <person name="Szadkowski E."/>
            <person name="Tan X."/>
            <person name="Tang H."/>
            <person name="Xu C."/>
            <person name="Wang J."/>
            <person name="Wang Z."/>
            <person name="Zhang D."/>
            <person name="Zhang L."/>
            <person name="Ashrafi H."/>
            <person name="Bedon F."/>
            <person name="Bowers J.E."/>
            <person name="Brubaker C.L."/>
            <person name="Chee P.W."/>
            <person name="Das S."/>
            <person name="Gingle A.R."/>
            <person name="Haigler C.H."/>
            <person name="Harker D."/>
            <person name="Hoffmann L.V."/>
            <person name="Hovav R."/>
            <person name="Jones D.C."/>
            <person name="Lemke C."/>
            <person name="Mansoor S."/>
            <person name="ur Rahman M."/>
            <person name="Rainville L.N."/>
            <person name="Rambani A."/>
            <person name="Reddy U.K."/>
            <person name="Rong J.K."/>
            <person name="Saranga Y."/>
            <person name="Scheffler B.E."/>
            <person name="Scheffler J.A."/>
            <person name="Stelly D.M."/>
            <person name="Triplett B.A."/>
            <person name="Van Deynze A."/>
            <person name="Vaslin M.F."/>
            <person name="Waghmare V.N."/>
            <person name="Walford S.A."/>
            <person name="Wright R.J."/>
            <person name="Zaki E.A."/>
            <person name="Zhang T."/>
            <person name="Dennis E.S."/>
            <person name="Mayer K.F."/>
            <person name="Peterson D.G."/>
            <person name="Rokhsar D.S."/>
            <person name="Wang X."/>
            <person name="Schmutz J."/>
        </authorList>
    </citation>
    <scope>NUCLEOTIDE SEQUENCE [LARGE SCALE GENOMIC DNA]</scope>
</reference>
<gene>
    <name evidence="2" type="ORF">B456_006G072200</name>
</gene>
<accession>A0A0D2RUG2</accession>
<dbReference type="AlphaFoldDB" id="A0A0D2RUG2"/>
<feature type="region of interest" description="Disordered" evidence="1">
    <location>
        <begin position="22"/>
        <end position="54"/>
    </location>
</feature>
<protein>
    <submittedName>
        <fullName evidence="2">Uncharacterized protein</fullName>
    </submittedName>
</protein>
<name>A0A0D2RUG2_GOSRA</name>
<dbReference type="Proteomes" id="UP000032304">
    <property type="component" value="Chromosome 6"/>
</dbReference>
<feature type="compositionally biased region" description="Polar residues" evidence="1">
    <location>
        <begin position="25"/>
        <end position="42"/>
    </location>
</feature>
<evidence type="ECO:0000256" key="1">
    <source>
        <dbReference type="SAM" id="MobiDB-lite"/>
    </source>
</evidence>